<evidence type="ECO:0000313" key="6">
    <source>
        <dbReference type="Proteomes" id="UP000248598"/>
    </source>
</evidence>
<dbReference type="InterPro" id="IPR057326">
    <property type="entry name" value="KR_dom"/>
</dbReference>
<keyword evidence="2 5" id="KW-0560">Oxidoreductase</keyword>
<evidence type="ECO:0000256" key="2">
    <source>
        <dbReference type="ARBA" id="ARBA00023002"/>
    </source>
</evidence>
<dbReference type="PROSITE" id="PS00061">
    <property type="entry name" value="ADH_SHORT"/>
    <property type="match status" value="1"/>
</dbReference>
<evidence type="ECO:0000256" key="1">
    <source>
        <dbReference type="ARBA" id="ARBA00006484"/>
    </source>
</evidence>
<gene>
    <name evidence="5" type="ORF">NCTC10529_01596</name>
</gene>
<dbReference type="SUPFAM" id="SSF51735">
    <property type="entry name" value="NAD(P)-binding Rossmann-fold domains"/>
    <property type="match status" value="1"/>
</dbReference>
<dbReference type="PRINTS" id="PR00080">
    <property type="entry name" value="SDRFAMILY"/>
</dbReference>
<dbReference type="InterPro" id="IPR020904">
    <property type="entry name" value="Sc_DH/Rdtase_CS"/>
</dbReference>
<sequence length="241" mass="26417">MKTNGHTVLITGGATGIGFALAKQFHAAGNQIILVGRREDVLQQAAAKLSGCRIAVADVANAEDRARLVRDFPDVNILINNAGIQFTKRFDTQNDDEIAQEINVNLTAPAQLTLAFLPILTAKSEAAVVNVSSGLVIVPKETCALYCATKAALHSFSQVLRWQMENSSVRVFEILPPMVATPMSQGKGHANLKISPDELAAEFWRDFQRDHFEMMAGKTKLLYWINRISATLGQRIMRKGL</sequence>
<accession>A0AAX2J4W2</accession>
<dbReference type="AlphaFoldDB" id="A0AAX2J4W2"/>
<dbReference type="Pfam" id="PF00106">
    <property type="entry name" value="adh_short"/>
    <property type="match status" value="1"/>
</dbReference>
<dbReference type="Proteomes" id="UP000248598">
    <property type="component" value="Chromosome 1"/>
</dbReference>
<dbReference type="SMART" id="SM00822">
    <property type="entry name" value="PKS_KR"/>
    <property type="match status" value="1"/>
</dbReference>
<dbReference type="PRINTS" id="PR00081">
    <property type="entry name" value="GDHRDH"/>
</dbReference>
<dbReference type="Gene3D" id="3.40.50.720">
    <property type="entry name" value="NAD(P)-binding Rossmann-like Domain"/>
    <property type="match status" value="1"/>
</dbReference>
<dbReference type="EMBL" id="LS483426">
    <property type="protein sequence ID" value="SQH25398.1"/>
    <property type="molecule type" value="Genomic_DNA"/>
</dbReference>
<dbReference type="PANTHER" id="PTHR44196:SF1">
    <property type="entry name" value="DEHYDROGENASE_REDUCTASE SDR FAMILY MEMBER 7B"/>
    <property type="match status" value="1"/>
</dbReference>
<evidence type="ECO:0000259" key="4">
    <source>
        <dbReference type="SMART" id="SM00822"/>
    </source>
</evidence>
<evidence type="ECO:0000256" key="3">
    <source>
        <dbReference type="RuleBase" id="RU000363"/>
    </source>
</evidence>
<dbReference type="RefSeq" id="WP_003786668.1">
    <property type="nucleotide sequence ID" value="NZ_CP091518.1"/>
</dbReference>
<organism evidence="5 6">
    <name type="scientific">Kingella kingae</name>
    <dbReference type="NCBI Taxonomy" id="504"/>
    <lineage>
        <taxon>Bacteria</taxon>
        <taxon>Pseudomonadati</taxon>
        <taxon>Pseudomonadota</taxon>
        <taxon>Betaproteobacteria</taxon>
        <taxon>Neisseriales</taxon>
        <taxon>Neisseriaceae</taxon>
        <taxon>Kingella</taxon>
    </lineage>
</organism>
<protein>
    <submittedName>
        <fullName evidence="5">Uncharacterized oxidoreductase SAV2478</fullName>
        <ecNumber evidence="5">1.-.-.-</ecNumber>
    </submittedName>
</protein>
<dbReference type="GO" id="GO:0016020">
    <property type="term" value="C:membrane"/>
    <property type="evidence" value="ECO:0007669"/>
    <property type="project" value="TreeGrafter"/>
</dbReference>
<dbReference type="PANTHER" id="PTHR44196">
    <property type="entry name" value="DEHYDROGENASE/REDUCTASE SDR FAMILY MEMBER 7B"/>
    <property type="match status" value="1"/>
</dbReference>
<reference evidence="5 6" key="1">
    <citation type="submission" date="2018-06" db="EMBL/GenBank/DDBJ databases">
        <authorList>
            <consortium name="Pathogen Informatics"/>
            <person name="Doyle S."/>
        </authorList>
    </citation>
    <scope>NUCLEOTIDE SEQUENCE [LARGE SCALE GENOMIC DNA]</scope>
    <source>
        <strain evidence="5 6">NCTC10529</strain>
    </source>
</reference>
<name>A0AAX2J4W2_KINKI</name>
<evidence type="ECO:0000313" key="5">
    <source>
        <dbReference type="EMBL" id="SQH25398.1"/>
    </source>
</evidence>
<proteinExistence type="inferred from homology"/>
<comment type="similarity">
    <text evidence="1 3">Belongs to the short-chain dehydrogenases/reductases (SDR) family.</text>
</comment>
<feature type="domain" description="Ketoreductase" evidence="4">
    <location>
        <begin position="6"/>
        <end position="175"/>
    </location>
</feature>
<dbReference type="EC" id="1.-.-.-" evidence="5"/>
<dbReference type="InterPro" id="IPR002347">
    <property type="entry name" value="SDR_fam"/>
</dbReference>
<dbReference type="GO" id="GO:0016491">
    <property type="term" value="F:oxidoreductase activity"/>
    <property type="evidence" value="ECO:0007669"/>
    <property type="project" value="UniProtKB-KW"/>
</dbReference>
<dbReference type="GeneID" id="93262875"/>
<dbReference type="InterPro" id="IPR036291">
    <property type="entry name" value="NAD(P)-bd_dom_sf"/>
</dbReference>